<reference evidence="2 3" key="1">
    <citation type="submission" date="2023-04" db="EMBL/GenBank/DDBJ databases">
        <title>Marinobulbifer ophiurae gen. nov., sp. Nov., isolate from tissue of brittle star Ophioplocus japonicus.</title>
        <authorList>
            <person name="Kawano K."/>
            <person name="Sawayama S."/>
            <person name="Nakagawa S."/>
        </authorList>
    </citation>
    <scope>NUCLEOTIDE SEQUENCE [LARGE SCALE GENOMIC DNA]</scope>
    <source>
        <strain evidence="2 3">NKW57</strain>
    </source>
</reference>
<evidence type="ECO:0000256" key="1">
    <source>
        <dbReference type="SAM" id="MobiDB-lite"/>
    </source>
</evidence>
<evidence type="ECO:0000313" key="3">
    <source>
        <dbReference type="Proteomes" id="UP001224392"/>
    </source>
</evidence>
<keyword evidence="3" id="KW-1185">Reference proteome</keyword>
<dbReference type="Proteomes" id="UP001224392">
    <property type="component" value="Unassembled WGS sequence"/>
</dbReference>
<organism evidence="2 3">
    <name type="scientific">Biformimicrobium ophioploci</name>
    <dbReference type="NCBI Taxonomy" id="3036711"/>
    <lineage>
        <taxon>Bacteria</taxon>
        <taxon>Pseudomonadati</taxon>
        <taxon>Pseudomonadota</taxon>
        <taxon>Gammaproteobacteria</taxon>
        <taxon>Cellvibrionales</taxon>
        <taxon>Microbulbiferaceae</taxon>
        <taxon>Biformimicrobium</taxon>
    </lineage>
</organism>
<dbReference type="Gene3D" id="2.130.10.130">
    <property type="entry name" value="Integrin alpha, N-terminal"/>
    <property type="match status" value="1"/>
</dbReference>
<dbReference type="SUPFAM" id="SSF50969">
    <property type="entry name" value="YVTN repeat-like/Quinoprotein amine dehydrogenase"/>
    <property type="match status" value="1"/>
</dbReference>
<feature type="compositionally biased region" description="Polar residues" evidence="1">
    <location>
        <begin position="59"/>
        <end position="68"/>
    </location>
</feature>
<dbReference type="RefSeq" id="WP_285763112.1">
    <property type="nucleotide sequence ID" value="NZ_BSYJ01000002.1"/>
</dbReference>
<dbReference type="EMBL" id="BSYJ01000002">
    <property type="protein sequence ID" value="GMG86573.1"/>
    <property type="molecule type" value="Genomic_DNA"/>
</dbReference>
<evidence type="ECO:0000313" key="2">
    <source>
        <dbReference type="EMBL" id="GMG86573.1"/>
    </source>
</evidence>
<dbReference type="InterPro" id="IPR028994">
    <property type="entry name" value="Integrin_alpha_N"/>
</dbReference>
<feature type="region of interest" description="Disordered" evidence="1">
    <location>
        <begin position="39"/>
        <end position="68"/>
    </location>
</feature>
<name>A0ABQ6LWX4_9GAMM</name>
<feature type="compositionally biased region" description="Low complexity" evidence="1">
    <location>
        <begin position="48"/>
        <end position="58"/>
    </location>
</feature>
<dbReference type="PROSITE" id="PS51257">
    <property type="entry name" value="PROKAR_LIPOPROTEIN"/>
    <property type="match status" value="1"/>
</dbReference>
<dbReference type="InterPro" id="IPR011044">
    <property type="entry name" value="Quino_amine_DH_bsu"/>
</dbReference>
<gene>
    <name evidence="2" type="ORF">MNKW57_08940</name>
</gene>
<dbReference type="SUPFAM" id="SSF69318">
    <property type="entry name" value="Integrin alpha N-terminal domain"/>
    <property type="match status" value="1"/>
</dbReference>
<accession>A0ABQ6LWX4</accession>
<comment type="caution">
    <text evidence="2">The sequence shown here is derived from an EMBL/GenBank/DDBJ whole genome shotgun (WGS) entry which is preliminary data.</text>
</comment>
<sequence>MPKQSPTTAPCGSQRPTLYFQHYLTLALTLALTACGGGGGSGSSDKTANSSAPANSAPTVSGLSFSPATPKTTDQIAVTATVADSDGDSLDTRYSWSVNDIPVSGADTDSLGPEYFKKGDNVTVTVTASDGTEQTSASLSVTIANSAPTIAELIFSPSTPKTADQITVTATVVDSDGDALDTRYSWSVNESPVPGADTDRLGPEHFEKDDNVTVTVIASDGTDDATASLSVTIADTPPEVTVSGAPDSLAFGTTASFSVDVNDPDNDPFEYRFLARPNGMTIDNRGLVTWHPRSPLFKKETDFHWEIEVTQNDFSIPLSGTIRVVDELRNPPLSRSGVVTPRQEYPDMMIAGDFDGDGSTEILASDGKQRLFTLAFNGSAYEQNWMHPFSITRDVNTILSIHAVRYQDGSPSKFFVGTGYWTSGSEGELIAINEKTREVSQRTEVDGKSVIAIDSADLDNDGEIELAILVEEDSQEQGLHLAILDSKTLTTEWRSPKLGLGQSIAIGQFDNDADPEIALSGGYIYEFFEGEYRNLWAFGAGFGNQLEAGDLDGDGVDELVALSPRNQLRILSPKTKSLLIADETRYTADFIIKDLEPGSGEEILLISDWDTTFQSISLVTQPEHALLVNWSEDAAGGERSNLLLDDLDSDGEQEVAWASGWGEKFYVASLATPSVLEWETAMTTTYDGIFTGGEQITRNDNSKRLLFFAESTDQLGPFGAHRAFQLDPATGSISWSNPIEEGRLLTVNAKVADIDLDGSSEFLYFLGKSLGSYSLASDSISWKPPALLSDGKLLDRGYINEDDYIDFSVITETGLVYTLDALNQTVLDQFDTEMFPLGFSVQDVDDTAGKEFIVASQSEIRVLSGEAGNEGKLLRSMEIASLATSPAQVGTQPDFTDMDIVDLAIGDIDADGRQEIFVAAEIVFDYWILAFNSELELLSYYPVEGELTTLAVQNYGDKNRNLVVALNDDDIGYYADSTLYTLDPITGNEVTRSPELLGTIERGNLFFVDVANDGYIEFSYSTIQGMHTTR</sequence>
<protein>
    <submittedName>
        <fullName evidence="2">Uncharacterized protein</fullName>
    </submittedName>
</protein>
<proteinExistence type="predicted"/>